<dbReference type="Pfam" id="PF02625">
    <property type="entry name" value="XdhC_CoxI"/>
    <property type="match status" value="1"/>
</dbReference>
<dbReference type="Pfam" id="PF13478">
    <property type="entry name" value="XdhC_C"/>
    <property type="match status" value="1"/>
</dbReference>
<sequence length="265" mass="28036">MNEHALHQRCVELCAAADPFAIVTLVEAAGSTPSDAGAKMLVTPAGLDLGTVGGGRVEAKAIGVAQQMLAGGDRTLLVDWSLRTDVGMTCGGRVKLYFEVVNRSDWPVVIFGAGHVTQALASLLATLPCQVTCIDPRPEWLGRLPAGVRAIECAEPAERVTELAPNAFVLCMTRGHKSDLPVLRQIYQLPRSFPFVGVIGSRAKAKVLRSELVEGGCPTDRLDFYCPVGLPIGSNHPAEIAVSIAAQLLEARDRVNDQSASASAD</sequence>
<dbReference type="PANTHER" id="PTHR30388:SF6">
    <property type="entry name" value="XANTHINE DEHYDROGENASE SUBUNIT A-RELATED"/>
    <property type="match status" value="1"/>
</dbReference>
<dbReference type="GO" id="GO:0004854">
    <property type="term" value="F:xanthine dehydrogenase activity"/>
    <property type="evidence" value="ECO:0007669"/>
    <property type="project" value="UniProtKB-EC"/>
</dbReference>
<dbReference type="PANTHER" id="PTHR30388">
    <property type="entry name" value="ALDEHYDE OXIDOREDUCTASE MOLYBDENUM COFACTOR ASSEMBLY PROTEIN"/>
    <property type="match status" value="1"/>
</dbReference>
<protein>
    <submittedName>
        <fullName evidence="3">Putative xanthine dehydrogenase subunit A</fullName>
        <ecNumber evidence="3">1.17.1.4</ecNumber>
    </submittedName>
</protein>
<proteinExistence type="predicted"/>
<feature type="domain" description="XdhC- CoxI" evidence="1">
    <location>
        <begin position="14"/>
        <end position="75"/>
    </location>
</feature>
<keyword evidence="3" id="KW-0560">Oxidoreductase</keyword>
<dbReference type="InterPro" id="IPR027051">
    <property type="entry name" value="XdhC_Rossmann_dom"/>
</dbReference>
<gene>
    <name evidence="3" type="primary">pucA</name>
    <name evidence="3" type="ORF">KOR34_07950</name>
</gene>
<dbReference type="EMBL" id="SIHJ01000001">
    <property type="protein sequence ID" value="TWT35898.1"/>
    <property type="molecule type" value="Genomic_DNA"/>
</dbReference>
<feature type="domain" description="XdhC Rossmann" evidence="2">
    <location>
        <begin position="108"/>
        <end position="248"/>
    </location>
</feature>
<keyword evidence="4" id="KW-1185">Reference proteome</keyword>
<dbReference type="InterPro" id="IPR003777">
    <property type="entry name" value="XdhC_CoxI"/>
</dbReference>
<name>A0A5C5VBH4_9BACT</name>
<evidence type="ECO:0000313" key="4">
    <source>
        <dbReference type="Proteomes" id="UP000316714"/>
    </source>
</evidence>
<dbReference type="NCBIfam" id="TIGR02964">
    <property type="entry name" value="xanthine_xdhC"/>
    <property type="match status" value="1"/>
</dbReference>
<dbReference type="AlphaFoldDB" id="A0A5C5VBH4"/>
<evidence type="ECO:0000259" key="2">
    <source>
        <dbReference type="Pfam" id="PF13478"/>
    </source>
</evidence>
<evidence type="ECO:0000259" key="1">
    <source>
        <dbReference type="Pfam" id="PF02625"/>
    </source>
</evidence>
<dbReference type="InterPro" id="IPR052698">
    <property type="entry name" value="MoCofactor_Util/Proc"/>
</dbReference>
<dbReference type="Proteomes" id="UP000316714">
    <property type="component" value="Unassembled WGS sequence"/>
</dbReference>
<accession>A0A5C5VBH4</accession>
<dbReference type="EC" id="1.17.1.4" evidence="3"/>
<comment type="caution">
    <text evidence="3">The sequence shown here is derived from an EMBL/GenBank/DDBJ whole genome shotgun (WGS) entry which is preliminary data.</text>
</comment>
<evidence type="ECO:0000313" key="3">
    <source>
        <dbReference type="EMBL" id="TWT35898.1"/>
    </source>
</evidence>
<organism evidence="3 4">
    <name type="scientific">Posidoniimonas corsicana</name>
    <dbReference type="NCBI Taxonomy" id="1938618"/>
    <lineage>
        <taxon>Bacteria</taxon>
        <taxon>Pseudomonadati</taxon>
        <taxon>Planctomycetota</taxon>
        <taxon>Planctomycetia</taxon>
        <taxon>Pirellulales</taxon>
        <taxon>Lacipirellulaceae</taxon>
        <taxon>Posidoniimonas</taxon>
    </lineage>
</organism>
<dbReference type="InterPro" id="IPR014308">
    <property type="entry name" value="Xanthine_DH_XdhC"/>
</dbReference>
<dbReference type="RefSeq" id="WP_146562393.1">
    <property type="nucleotide sequence ID" value="NZ_SIHJ01000001.1"/>
</dbReference>
<dbReference type="Gene3D" id="3.40.50.720">
    <property type="entry name" value="NAD(P)-binding Rossmann-like Domain"/>
    <property type="match status" value="1"/>
</dbReference>
<reference evidence="3 4" key="1">
    <citation type="submission" date="2019-02" db="EMBL/GenBank/DDBJ databases">
        <title>Deep-cultivation of Planctomycetes and their phenomic and genomic characterization uncovers novel biology.</title>
        <authorList>
            <person name="Wiegand S."/>
            <person name="Jogler M."/>
            <person name="Boedeker C."/>
            <person name="Pinto D."/>
            <person name="Vollmers J."/>
            <person name="Rivas-Marin E."/>
            <person name="Kohn T."/>
            <person name="Peeters S.H."/>
            <person name="Heuer A."/>
            <person name="Rast P."/>
            <person name="Oberbeckmann S."/>
            <person name="Bunk B."/>
            <person name="Jeske O."/>
            <person name="Meyerdierks A."/>
            <person name="Storesund J.E."/>
            <person name="Kallscheuer N."/>
            <person name="Luecker S."/>
            <person name="Lage O.M."/>
            <person name="Pohl T."/>
            <person name="Merkel B.J."/>
            <person name="Hornburger P."/>
            <person name="Mueller R.-W."/>
            <person name="Bruemmer F."/>
            <person name="Labrenz M."/>
            <person name="Spormann A.M."/>
            <person name="Op Den Camp H."/>
            <person name="Overmann J."/>
            <person name="Amann R."/>
            <person name="Jetten M.S.M."/>
            <person name="Mascher T."/>
            <person name="Medema M.H."/>
            <person name="Devos D.P."/>
            <person name="Kaster A.-K."/>
            <person name="Ovreas L."/>
            <person name="Rohde M."/>
            <person name="Galperin M.Y."/>
            <person name="Jogler C."/>
        </authorList>
    </citation>
    <scope>NUCLEOTIDE SEQUENCE [LARGE SCALE GENOMIC DNA]</scope>
    <source>
        <strain evidence="3 4">KOR34</strain>
    </source>
</reference>
<dbReference type="OrthoDB" id="9773039at2"/>